<accession>A0A3S5ALI3</accession>
<gene>
    <name evidence="1" type="ORF">PXEA_LOCUS20233</name>
</gene>
<comment type="caution">
    <text evidence="1">The sequence shown here is derived from an EMBL/GenBank/DDBJ whole genome shotgun (WGS) entry which is preliminary data.</text>
</comment>
<name>A0A3S5ALI3_9PLAT</name>
<dbReference type="Proteomes" id="UP000784294">
    <property type="component" value="Unassembled WGS sequence"/>
</dbReference>
<proteinExistence type="predicted"/>
<evidence type="ECO:0000313" key="1">
    <source>
        <dbReference type="EMBL" id="VEL26793.1"/>
    </source>
</evidence>
<sequence>MHSRSRFHTPSGRHHLSFFVASVQNTSVWLLSMPICQAVHSESKSLDRIEFEFSCNRGH</sequence>
<reference evidence="1" key="1">
    <citation type="submission" date="2018-11" db="EMBL/GenBank/DDBJ databases">
        <authorList>
            <consortium name="Pathogen Informatics"/>
        </authorList>
    </citation>
    <scope>NUCLEOTIDE SEQUENCE</scope>
</reference>
<dbReference type="AlphaFoldDB" id="A0A3S5ALI3"/>
<dbReference type="EMBL" id="CAAALY010082733">
    <property type="protein sequence ID" value="VEL26793.1"/>
    <property type="molecule type" value="Genomic_DNA"/>
</dbReference>
<evidence type="ECO:0000313" key="2">
    <source>
        <dbReference type="Proteomes" id="UP000784294"/>
    </source>
</evidence>
<organism evidence="1 2">
    <name type="scientific">Protopolystoma xenopodis</name>
    <dbReference type="NCBI Taxonomy" id="117903"/>
    <lineage>
        <taxon>Eukaryota</taxon>
        <taxon>Metazoa</taxon>
        <taxon>Spiralia</taxon>
        <taxon>Lophotrochozoa</taxon>
        <taxon>Platyhelminthes</taxon>
        <taxon>Monogenea</taxon>
        <taxon>Polyopisthocotylea</taxon>
        <taxon>Polystomatidea</taxon>
        <taxon>Polystomatidae</taxon>
        <taxon>Protopolystoma</taxon>
    </lineage>
</organism>
<keyword evidence="2" id="KW-1185">Reference proteome</keyword>
<protein>
    <submittedName>
        <fullName evidence="1">Uncharacterized protein</fullName>
    </submittedName>
</protein>